<evidence type="ECO:0000256" key="6">
    <source>
        <dbReference type="ARBA" id="ARBA00023136"/>
    </source>
</evidence>
<accession>A0A2I1CB32</accession>
<comment type="subcellular location">
    <subcellularLocation>
        <location evidence="1">Membrane</location>
    </subcellularLocation>
</comment>
<dbReference type="PANTHER" id="PTHR47844">
    <property type="entry name" value="SYNTHASE CPS1, PUTATIVE (AFU_ORTHOLOGUE AFUA_7G02500)-RELATED"/>
    <property type="match status" value="1"/>
</dbReference>
<dbReference type="GeneID" id="36532054"/>
<keyword evidence="3" id="KW-0808">Transferase</keyword>
<evidence type="ECO:0000256" key="5">
    <source>
        <dbReference type="ARBA" id="ARBA00022989"/>
    </source>
</evidence>
<keyword evidence="5" id="KW-1133">Transmembrane helix</keyword>
<keyword evidence="7" id="KW-0325">Glycoprotein</keyword>
<dbReference type="SUPFAM" id="SSF53448">
    <property type="entry name" value="Nucleotide-diphospho-sugar transferases"/>
    <property type="match status" value="1"/>
</dbReference>
<dbReference type="STRING" id="1392255.A0A2I1CB32"/>
<dbReference type="Proteomes" id="UP000234474">
    <property type="component" value="Unassembled WGS sequence"/>
</dbReference>
<keyword evidence="6" id="KW-0472">Membrane</keyword>
<comment type="caution">
    <text evidence="8">The sequence shown here is derived from an EMBL/GenBank/DDBJ whole genome shotgun (WGS) entry which is preliminary data.</text>
</comment>
<dbReference type="EMBL" id="MSZS01000003">
    <property type="protein sequence ID" value="PKX94849.1"/>
    <property type="molecule type" value="Genomic_DNA"/>
</dbReference>
<dbReference type="GO" id="GO:0016757">
    <property type="term" value="F:glycosyltransferase activity"/>
    <property type="evidence" value="ECO:0007669"/>
    <property type="project" value="UniProtKB-KW"/>
</dbReference>
<dbReference type="RefSeq" id="XP_024683444.1">
    <property type="nucleotide sequence ID" value="XM_024824729.1"/>
</dbReference>
<dbReference type="GO" id="GO:0016020">
    <property type="term" value="C:membrane"/>
    <property type="evidence" value="ECO:0007669"/>
    <property type="project" value="UniProtKB-SubCell"/>
</dbReference>
<evidence type="ECO:0000256" key="2">
    <source>
        <dbReference type="ARBA" id="ARBA00022676"/>
    </source>
</evidence>
<sequence>MRLWLRSNPREIIIATVERNKARVEQLIEPFRQNADKIILPRGKIFALVDDDVYWRVNTVVPYVLAPFEDAEVGAVAGIQSAEVPPERQDARAITPWEATATFDLNQWKRSREVHFAADGACWCLSARTLFIRASILQDQSFADAYTQEVIGRRIVNTADDVVLTGLVFDREWKVSIQNTPEA</sequence>
<dbReference type="AlphaFoldDB" id="A0A2I1CB32"/>
<keyword evidence="9" id="KW-1185">Reference proteome</keyword>
<proteinExistence type="predicted"/>
<evidence type="ECO:0008006" key="10">
    <source>
        <dbReference type="Google" id="ProtNLM"/>
    </source>
</evidence>
<keyword evidence="2" id="KW-0328">Glycosyltransferase</keyword>
<evidence type="ECO:0000313" key="8">
    <source>
        <dbReference type="EMBL" id="PKX94849.1"/>
    </source>
</evidence>
<name>A0A2I1CB32_ASPN1</name>
<dbReference type="OrthoDB" id="2849215at2759"/>
<evidence type="ECO:0000256" key="7">
    <source>
        <dbReference type="ARBA" id="ARBA00023180"/>
    </source>
</evidence>
<keyword evidence="4" id="KW-0812">Transmembrane</keyword>
<reference evidence="9" key="1">
    <citation type="journal article" date="2018" name="Proc. Natl. Acad. Sci. U.S.A.">
        <title>Linking secondary metabolites to gene clusters through genome sequencing of six diverse Aspergillus species.</title>
        <authorList>
            <person name="Kaerboelling I."/>
            <person name="Vesth T.C."/>
            <person name="Frisvad J.C."/>
            <person name="Nybo J.L."/>
            <person name="Theobald S."/>
            <person name="Kuo A."/>
            <person name="Bowyer P."/>
            <person name="Matsuda Y."/>
            <person name="Mondo S."/>
            <person name="Lyhne E.K."/>
            <person name="Kogle M.E."/>
            <person name="Clum A."/>
            <person name="Lipzen A."/>
            <person name="Salamov A."/>
            <person name="Ngan C.Y."/>
            <person name="Daum C."/>
            <person name="Chiniquy J."/>
            <person name="Barry K."/>
            <person name="LaButti K."/>
            <person name="Haridas S."/>
            <person name="Simmons B.A."/>
            <person name="Magnuson J.K."/>
            <person name="Mortensen U.H."/>
            <person name="Larsen T.O."/>
            <person name="Grigoriev I.V."/>
            <person name="Baker S.E."/>
            <person name="Andersen M.R."/>
        </authorList>
    </citation>
    <scope>NUCLEOTIDE SEQUENCE [LARGE SCALE GENOMIC DNA]</scope>
    <source>
        <strain evidence="9">IBT 16806</strain>
    </source>
</reference>
<dbReference type="InterPro" id="IPR052427">
    <property type="entry name" value="Glycosyltrans_GT2/GT47"/>
</dbReference>
<evidence type="ECO:0000313" key="9">
    <source>
        <dbReference type="Proteomes" id="UP000234474"/>
    </source>
</evidence>
<organism evidence="8 9">
    <name type="scientific">Aspergillus novofumigatus (strain IBT 16806)</name>
    <dbReference type="NCBI Taxonomy" id="1392255"/>
    <lineage>
        <taxon>Eukaryota</taxon>
        <taxon>Fungi</taxon>
        <taxon>Dikarya</taxon>
        <taxon>Ascomycota</taxon>
        <taxon>Pezizomycotina</taxon>
        <taxon>Eurotiomycetes</taxon>
        <taxon>Eurotiomycetidae</taxon>
        <taxon>Eurotiales</taxon>
        <taxon>Aspergillaceae</taxon>
        <taxon>Aspergillus</taxon>
        <taxon>Aspergillus subgen. Fumigati</taxon>
    </lineage>
</organism>
<protein>
    <recommendedName>
        <fullName evidence="10">Glycosyltransferase 2-like domain-containing protein</fullName>
    </recommendedName>
</protein>
<gene>
    <name evidence="8" type="ORF">P174DRAFT_418822</name>
</gene>
<dbReference type="InterPro" id="IPR029044">
    <property type="entry name" value="Nucleotide-diphossugar_trans"/>
</dbReference>
<evidence type="ECO:0000256" key="4">
    <source>
        <dbReference type="ARBA" id="ARBA00022692"/>
    </source>
</evidence>
<dbReference type="VEuPathDB" id="FungiDB:P174DRAFT_418822"/>
<evidence type="ECO:0000256" key="1">
    <source>
        <dbReference type="ARBA" id="ARBA00004370"/>
    </source>
</evidence>
<dbReference type="PANTHER" id="PTHR47844:SF1">
    <property type="entry name" value="EXOSTOSIN-LIKE 2"/>
    <property type="match status" value="1"/>
</dbReference>
<evidence type="ECO:0000256" key="3">
    <source>
        <dbReference type="ARBA" id="ARBA00022679"/>
    </source>
</evidence>